<evidence type="ECO:0000256" key="1">
    <source>
        <dbReference type="SAM" id="Phobius"/>
    </source>
</evidence>
<protein>
    <submittedName>
        <fullName evidence="2">Uncharacterized protein</fullName>
    </submittedName>
</protein>
<keyword evidence="1" id="KW-0812">Transmembrane</keyword>
<proteinExistence type="predicted"/>
<keyword evidence="1" id="KW-0472">Membrane</keyword>
<evidence type="ECO:0000313" key="2">
    <source>
        <dbReference type="EMBL" id="AIE85417.1"/>
    </source>
</evidence>
<keyword evidence="1" id="KW-1133">Transmembrane helix</keyword>
<feature type="transmembrane region" description="Helical" evidence="1">
    <location>
        <begin position="7"/>
        <end position="30"/>
    </location>
</feature>
<dbReference type="KEGG" id="fgi:OP10G_2049"/>
<keyword evidence="3" id="KW-1185">Reference proteome</keyword>
<name>A0A068NPW1_FIMGI</name>
<reference evidence="2 3" key="1">
    <citation type="journal article" date="2014" name="PLoS ONE">
        <title>The first complete genome sequence of the class fimbriimonadia in the phylum armatimonadetes.</title>
        <authorList>
            <person name="Hu Z.Y."/>
            <person name="Wang Y.Z."/>
            <person name="Im W.T."/>
            <person name="Wang S.Y."/>
            <person name="Zhao G.P."/>
            <person name="Zheng H.J."/>
            <person name="Quan Z.X."/>
        </authorList>
    </citation>
    <scope>NUCLEOTIDE SEQUENCE [LARGE SCALE GENOMIC DNA]</scope>
    <source>
        <strain evidence="2">Gsoil 348</strain>
    </source>
</reference>
<dbReference type="Proteomes" id="UP000027982">
    <property type="component" value="Chromosome"/>
</dbReference>
<sequence length="87" mass="9751">MRSFAGLLLHIEWILTTLAGFAFIALSVVVRRTPAPVFPKDRPLTAAAAENASTVLGSMFLWMGVLFVLIGLAWGLIPWLNRKYDWY</sequence>
<dbReference type="AlphaFoldDB" id="A0A068NPW1"/>
<gene>
    <name evidence="2" type="ORF">OP10G_2049</name>
</gene>
<organism evidence="2 3">
    <name type="scientific">Fimbriimonas ginsengisoli Gsoil 348</name>
    <dbReference type="NCBI Taxonomy" id="661478"/>
    <lineage>
        <taxon>Bacteria</taxon>
        <taxon>Bacillati</taxon>
        <taxon>Armatimonadota</taxon>
        <taxon>Fimbriimonadia</taxon>
        <taxon>Fimbriimonadales</taxon>
        <taxon>Fimbriimonadaceae</taxon>
        <taxon>Fimbriimonas</taxon>
    </lineage>
</organism>
<accession>A0A068NPW1</accession>
<evidence type="ECO:0000313" key="3">
    <source>
        <dbReference type="Proteomes" id="UP000027982"/>
    </source>
</evidence>
<dbReference type="RefSeq" id="WP_025226009.1">
    <property type="nucleotide sequence ID" value="NZ_CP007139.1"/>
</dbReference>
<feature type="transmembrane region" description="Helical" evidence="1">
    <location>
        <begin position="59"/>
        <end position="80"/>
    </location>
</feature>
<dbReference type="HOGENOM" id="CLU_2478796_0_0_0"/>
<dbReference type="EMBL" id="CP007139">
    <property type="protein sequence ID" value="AIE85417.1"/>
    <property type="molecule type" value="Genomic_DNA"/>
</dbReference>